<dbReference type="PROSITE" id="PS01159">
    <property type="entry name" value="WW_DOMAIN_1"/>
    <property type="match status" value="1"/>
</dbReference>
<dbReference type="InterPro" id="IPR000297">
    <property type="entry name" value="PPIase_PpiC"/>
</dbReference>
<feature type="domain" description="PpiC" evidence="7">
    <location>
        <begin position="51"/>
        <end position="162"/>
    </location>
</feature>
<dbReference type="SMART" id="SM00456">
    <property type="entry name" value="WW"/>
    <property type="match status" value="1"/>
</dbReference>
<dbReference type="InterPro" id="IPR051370">
    <property type="entry name" value="PPIase_Pin1"/>
</dbReference>
<name>A0A1L8DU44_9DIPT</name>
<dbReference type="Gene3D" id="3.10.50.40">
    <property type="match status" value="1"/>
</dbReference>
<comment type="catalytic activity">
    <reaction evidence="1 5">
        <text>[protein]-peptidylproline (omega=180) = [protein]-peptidylproline (omega=0)</text>
        <dbReference type="Rhea" id="RHEA:16237"/>
        <dbReference type="Rhea" id="RHEA-COMP:10747"/>
        <dbReference type="Rhea" id="RHEA-COMP:10748"/>
        <dbReference type="ChEBI" id="CHEBI:83833"/>
        <dbReference type="ChEBI" id="CHEBI:83834"/>
        <dbReference type="EC" id="5.2.1.8"/>
    </reaction>
</comment>
<accession>A0A1L8DU44</accession>
<dbReference type="InterPro" id="IPR036020">
    <property type="entry name" value="WW_dom_sf"/>
</dbReference>
<dbReference type="SUPFAM" id="SSF51045">
    <property type="entry name" value="WW domain"/>
    <property type="match status" value="1"/>
</dbReference>
<dbReference type="PANTHER" id="PTHR10657">
    <property type="entry name" value="PEPTIDYL-PROLYL CIS-TRANS ISOMERASE"/>
    <property type="match status" value="1"/>
</dbReference>
<evidence type="ECO:0000259" key="7">
    <source>
        <dbReference type="PROSITE" id="PS50198"/>
    </source>
</evidence>
<sequence>MADSTEEVVPAGWEKRLSRSTGMHYYLNTYTKESQWDLPTSPAEPASAQGPNKIQCCHLLVKHARSRRPSSWRQENITRSKDEALSLLDGYRQQIQSGEVTLQELAQKFSDCSSAKRGGDLGAFGRGVMQKAFEDAAFVLKVGEMSGIVDTESGLHIILRTL</sequence>
<dbReference type="SUPFAM" id="SSF54534">
    <property type="entry name" value="FKBP-like"/>
    <property type="match status" value="1"/>
</dbReference>
<evidence type="ECO:0000256" key="4">
    <source>
        <dbReference type="PROSITE-ProRule" id="PRU00278"/>
    </source>
</evidence>
<reference evidence="8" key="1">
    <citation type="submission" date="2016-12" db="EMBL/GenBank/DDBJ databases">
        <title>An insight into the sialome and mialome of the sand fly, Nyssomyia neivai.</title>
        <authorList>
            <person name="Sebastian V."/>
            <person name="Goulart T.M."/>
            <person name="Oliveira W."/>
            <person name="Calvo E."/>
            <person name="Oliveira L.F."/>
            <person name="Pinto M.C."/>
            <person name="Rosselino A.M."/>
            <person name="Ribeiro J.M."/>
        </authorList>
    </citation>
    <scope>NUCLEOTIDE SEQUENCE</scope>
</reference>
<dbReference type="PROSITE" id="PS50020">
    <property type="entry name" value="WW_DOMAIN_2"/>
    <property type="match status" value="1"/>
</dbReference>
<keyword evidence="2 4" id="KW-0697">Rotamase</keyword>
<evidence type="ECO:0000313" key="8">
    <source>
        <dbReference type="EMBL" id="JAV09934.1"/>
    </source>
</evidence>
<dbReference type="Pfam" id="PF00639">
    <property type="entry name" value="Rotamase"/>
    <property type="match status" value="1"/>
</dbReference>
<proteinExistence type="predicted"/>
<dbReference type="GO" id="GO:0060255">
    <property type="term" value="P:regulation of macromolecule metabolic process"/>
    <property type="evidence" value="ECO:0007669"/>
    <property type="project" value="UniProtKB-ARBA"/>
</dbReference>
<organism evidence="8">
    <name type="scientific">Nyssomyia neivai</name>
    <dbReference type="NCBI Taxonomy" id="330878"/>
    <lineage>
        <taxon>Eukaryota</taxon>
        <taxon>Metazoa</taxon>
        <taxon>Ecdysozoa</taxon>
        <taxon>Arthropoda</taxon>
        <taxon>Hexapoda</taxon>
        <taxon>Insecta</taxon>
        <taxon>Pterygota</taxon>
        <taxon>Neoptera</taxon>
        <taxon>Endopterygota</taxon>
        <taxon>Diptera</taxon>
        <taxon>Nematocera</taxon>
        <taxon>Psychodoidea</taxon>
        <taxon>Psychodidae</taxon>
        <taxon>Nyssomyia</taxon>
    </lineage>
</organism>
<dbReference type="GO" id="GO:0003755">
    <property type="term" value="F:peptidyl-prolyl cis-trans isomerase activity"/>
    <property type="evidence" value="ECO:0007669"/>
    <property type="project" value="UniProtKB-UniRule"/>
</dbReference>
<dbReference type="PROSITE" id="PS50198">
    <property type="entry name" value="PPIC_PPIASE_2"/>
    <property type="match status" value="1"/>
</dbReference>
<dbReference type="GO" id="GO:0005829">
    <property type="term" value="C:cytosol"/>
    <property type="evidence" value="ECO:0007669"/>
    <property type="project" value="TreeGrafter"/>
</dbReference>
<dbReference type="InterPro" id="IPR001202">
    <property type="entry name" value="WW_dom"/>
</dbReference>
<dbReference type="EMBL" id="GFDF01004150">
    <property type="protein sequence ID" value="JAV09934.1"/>
    <property type="molecule type" value="Transcribed_RNA"/>
</dbReference>
<dbReference type="CDD" id="cd00201">
    <property type="entry name" value="WW"/>
    <property type="match status" value="1"/>
</dbReference>
<dbReference type="EC" id="5.2.1.8" evidence="5"/>
<dbReference type="PANTHER" id="PTHR10657:SF4">
    <property type="entry name" value="PEPTIDYL-PROLYL CIS-TRANS ISOMERASE-RELATED"/>
    <property type="match status" value="1"/>
</dbReference>
<dbReference type="FunFam" id="3.10.50.40:FF:000010">
    <property type="entry name" value="Peptidyl-prolyl cis-trans isomerase Pin1"/>
    <property type="match status" value="1"/>
</dbReference>
<feature type="domain" description="WW" evidence="6">
    <location>
        <begin position="7"/>
        <end position="41"/>
    </location>
</feature>
<evidence type="ECO:0000256" key="2">
    <source>
        <dbReference type="ARBA" id="ARBA00023110"/>
    </source>
</evidence>
<evidence type="ECO:0000259" key="6">
    <source>
        <dbReference type="PROSITE" id="PS50020"/>
    </source>
</evidence>
<evidence type="ECO:0000256" key="3">
    <source>
        <dbReference type="ARBA" id="ARBA00023235"/>
    </source>
</evidence>
<dbReference type="InterPro" id="IPR046357">
    <property type="entry name" value="PPIase_dom_sf"/>
</dbReference>
<dbReference type="GO" id="GO:0080090">
    <property type="term" value="P:regulation of primary metabolic process"/>
    <property type="evidence" value="ECO:0007669"/>
    <property type="project" value="UniProtKB-ARBA"/>
</dbReference>
<protein>
    <recommendedName>
        <fullName evidence="5">Peptidyl-prolyl cis-trans isomerase</fullName>
        <ecNumber evidence="5">5.2.1.8</ecNumber>
    </recommendedName>
</protein>
<evidence type="ECO:0000256" key="1">
    <source>
        <dbReference type="ARBA" id="ARBA00000971"/>
    </source>
</evidence>
<dbReference type="Pfam" id="PF00397">
    <property type="entry name" value="WW"/>
    <property type="match status" value="1"/>
</dbReference>
<keyword evidence="3 4" id="KW-0413">Isomerase</keyword>
<dbReference type="AlphaFoldDB" id="A0A1L8DU44"/>
<evidence type="ECO:0000256" key="5">
    <source>
        <dbReference type="RuleBase" id="RU363014"/>
    </source>
</evidence>
<dbReference type="Gene3D" id="2.20.70.10">
    <property type="match status" value="1"/>
</dbReference>
<dbReference type="FunFam" id="2.20.70.10:FF:000085">
    <property type="entry name" value="Peptidyl-prolyl cis-trans isomerase"/>
    <property type="match status" value="1"/>
</dbReference>
<dbReference type="GO" id="GO:0005634">
    <property type="term" value="C:nucleus"/>
    <property type="evidence" value="ECO:0007669"/>
    <property type="project" value="TreeGrafter"/>
</dbReference>